<sequence>MMIKKILIANRGEIACRIIKACKEMQISTVAVYSDVDSGAPHVLMADEAILIGPANPSESYLNFDKIVDAAKQTNSDAIHPGYGFLSENGAFSKYASDSGLVFIGPNPDTIKLMGDKAESKKIMAEAGVPTIPGNDGELSGNVDAVARDIGYPLMVKAAAGGGGKGMRIVESPDELESAIEAASNEARNSFGDDTLILEKYLDQPRHLEVQILGDQQGNVIHLYERECSIQRRHQKIIEESPSPAINNKLRKVMSEAAVKAARAVNYSNAGTVEFLFQDGKFYFLEMNTRIQVEHGVTEMVCGIDLVKWQIRIADGEALDFTQNDVKQRGHSIECRVYAEDPSRDFLPTPGIIRKMILPEGSGIRNDVGVSEGQEVTSDYDPLLAKVVVWDSCRNSAINRMDYALSNFVILGLVTNQPFLRDIMNNESYRKASFSTGFVKEHFSDWEISAPSPEVMAAALLGSKSTPEKSRARSSRDPYSPWSSKESWRQNV</sequence>
<keyword evidence="8 17" id="KW-0547">Nucleotide-binding</keyword>
<feature type="domain" description="Biotin carboxylation" evidence="20">
    <location>
        <begin position="2"/>
        <end position="444"/>
    </location>
</feature>
<dbReference type="GO" id="GO:0006094">
    <property type="term" value="P:gluconeogenesis"/>
    <property type="evidence" value="ECO:0007669"/>
    <property type="project" value="UniProtKB-KW"/>
</dbReference>
<protein>
    <recommendedName>
        <fullName evidence="15">Pyruvate carboxylase subunit A</fullName>
        <ecNumber evidence="5">6.4.1.1</ecNumber>
    </recommendedName>
    <alternativeName>
        <fullName evidence="16">Pyruvic carboxylase A</fullName>
    </alternativeName>
</protein>
<comment type="cofactor">
    <cofactor evidence="1">
        <name>Mn(2+)</name>
        <dbReference type="ChEBI" id="CHEBI:29035"/>
    </cofactor>
</comment>
<evidence type="ECO:0000256" key="14">
    <source>
        <dbReference type="ARBA" id="ARBA00064342"/>
    </source>
</evidence>
<evidence type="ECO:0000256" key="12">
    <source>
        <dbReference type="ARBA" id="ARBA00023317"/>
    </source>
</evidence>
<dbReference type="GO" id="GO:0004736">
    <property type="term" value="F:pyruvate carboxylase activity"/>
    <property type="evidence" value="ECO:0007669"/>
    <property type="project" value="UniProtKB-EC"/>
</dbReference>
<dbReference type="PROSITE" id="PS00866">
    <property type="entry name" value="CPSASE_1"/>
    <property type="match status" value="1"/>
</dbReference>
<dbReference type="Pfam" id="PF02785">
    <property type="entry name" value="Biotin_carb_C"/>
    <property type="match status" value="1"/>
</dbReference>
<dbReference type="FunFam" id="3.30.470.20:FF:000028">
    <property type="entry name" value="Methylcrotonoyl-CoA carboxylase subunit alpha, mitochondrial"/>
    <property type="match status" value="1"/>
</dbReference>
<dbReference type="AlphaFoldDB" id="A0A075FVC0"/>
<evidence type="ECO:0000256" key="10">
    <source>
        <dbReference type="ARBA" id="ARBA00022842"/>
    </source>
</evidence>
<evidence type="ECO:0000256" key="17">
    <source>
        <dbReference type="PROSITE-ProRule" id="PRU00409"/>
    </source>
</evidence>
<evidence type="ECO:0000256" key="1">
    <source>
        <dbReference type="ARBA" id="ARBA00001936"/>
    </source>
</evidence>
<dbReference type="SMART" id="SM00878">
    <property type="entry name" value="Biotin_carb_C"/>
    <property type="match status" value="1"/>
</dbReference>
<dbReference type="Pfam" id="PF00289">
    <property type="entry name" value="Biotin_carb_N"/>
    <property type="match status" value="1"/>
</dbReference>
<dbReference type="EMBL" id="KF900399">
    <property type="protein sequence ID" value="AIE93597.1"/>
    <property type="molecule type" value="Genomic_DNA"/>
</dbReference>
<feature type="compositionally biased region" description="Polar residues" evidence="18">
    <location>
        <begin position="481"/>
        <end position="492"/>
    </location>
</feature>
<keyword evidence="12" id="KW-0670">Pyruvate</keyword>
<dbReference type="SUPFAM" id="SSF52440">
    <property type="entry name" value="PreATP-grasp domain"/>
    <property type="match status" value="1"/>
</dbReference>
<dbReference type="InterPro" id="IPR005479">
    <property type="entry name" value="CPAse_ATP-bd"/>
</dbReference>
<dbReference type="PROSITE" id="PS50979">
    <property type="entry name" value="BC"/>
    <property type="match status" value="1"/>
</dbReference>
<keyword evidence="10" id="KW-0460">Magnesium</keyword>
<evidence type="ECO:0000256" key="13">
    <source>
        <dbReference type="ARBA" id="ARBA00049382"/>
    </source>
</evidence>
<feature type="compositionally biased region" description="Basic and acidic residues" evidence="18">
    <location>
        <begin position="466"/>
        <end position="476"/>
    </location>
</feature>
<comment type="pathway">
    <text evidence="4">Carbohydrate biosynthesis; gluconeogenesis.</text>
</comment>
<dbReference type="InterPro" id="IPR050856">
    <property type="entry name" value="Biotin_carboxylase_complex"/>
</dbReference>
<evidence type="ECO:0000259" key="19">
    <source>
        <dbReference type="PROSITE" id="PS50975"/>
    </source>
</evidence>
<dbReference type="InterPro" id="IPR005481">
    <property type="entry name" value="BC-like_N"/>
</dbReference>
<evidence type="ECO:0000256" key="6">
    <source>
        <dbReference type="ARBA" id="ARBA00022432"/>
    </source>
</evidence>
<evidence type="ECO:0000313" key="21">
    <source>
        <dbReference type="EMBL" id="AIE93597.1"/>
    </source>
</evidence>
<comment type="subunit">
    <text evidence="14">Heterooctamer of four A and four B subunits.</text>
</comment>
<proteinExistence type="predicted"/>
<evidence type="ECO:0000259" key="20">
    <source>
        <dbReference type="PROSITE" id="PS50979"/>
    </source>
</evidence>
<dbReference type="InterPro" id="IPR011761">
    <property type="entry name" value="ATP-grasp"/>
</dbReference>
<feature type="region of interest" description="Disordered" evidence="18">
    <location>
        <begin position="461"/>
        <end position="492"/>
    </location>
</feature>
<dbReference type="NCBIfam" id="NF006367">
    <property type="entry name" value="PRK08591.1"/>
    <property type="match status" value="1"/>
</dbReference>
<dbReference type="InterPro" id="IPR011764">
    <property type="entry name" value="Biotin_carboxylation_dom"/>
</dbReference>
<dbReference type="GO" id="GO:0005524">
    <property type="term" value="F:ATP binding"/>
    <property type="evidence" value="ECO:0007669"/>
    <property type="project" value="UniProtKB-UniRule"/>
</dbReference>
<evidence type="ECO:0000256" key="18">
    <source>
        <dbReference type="SAM" id="MobiDB-lite"/>
    </source>
</evidence>
<evidence type="ECO:0000256" key="2">
    <source>
        <dbReference type="ARBA" id="ARBA00001941"/>
    </source>
</evidence>
<dbReference type="InterPro" id="IPR011054">
    <property type="entry name" value="Rudment_hybrid_motif"/>
</dbReference>
<evidence type="ECO:0000256" key="4">
    <source>
        <dbReference type="ARBA" id="ARBA00004742"/>
    </source>
</evidence>
<evidence type="ECO:0000256" key="9">
    <source>
        <dbReference type="ARBA" id="ARBA00022840"/>
    </source>
</evidence>
<dbReference type="Pfam" id="PF02786">
    <property type="entry name" value="CPSase_L_D2"/>
    <property type="match status" value="1"/>
</dbReference>
<dbReference type="PROSITE" id="PS50975">
    <property type="entry name" value="ATP_GRASP"/>
    <property type="match status" value="1"/>
</dbReference>
<evidence type="ECO:0000256" key="15">
    <source>
        <dbReference type="ARBA" id="ARBA00073540"/>
    </source>
</evidence>
<reference evidence="21" key="1">
    <citation type="journal article" date="2014" name="Genome Biol. Evol.">
        <title>Pangenome evidence for extensive interdomain horizontal transfer affecting lineage core and shell genes in uncultured planktonic thaumarchaeota and euryarchaeota.</title>
        <authorList>
            <person name="Deschamps P."/>
            <person name="Zivanovic Y."/>
            <person name="Moreira D."/>
            <person name="Rodriguez-Valera F."/>
            <person name="Lopez-Garcia P."/>
        </authorList>
    </citation>
    <scope>NUCLEOTIDE SEQUENCE</scope>
</reference>
<feature type="domain" description="ATP-grasp" evidence="19">
    <location>
        <begin position="121"/>
        <end position="315"/>
    </location>
</feature>
<evidence type="ECO:0000256" key="7">
    <source>
        <dbReference type="ARBA" id="ARBA00022598"/>
    </source>
</evidence>
<evidence type="ECO:0000256" key="8">
    <source>
        <dbReference type="ARBA" id="ARBA00022741"/>
    </source>
</evidence>
<name>A0A075FVC0_9EURY</name>
<evidence type="ECO:0000256" key="5">
    <source>
        <dbReference type="ARBA" id="ARBA00013057"/>
    </source>
</evidence>
<keyword evidence="6" id="KW-0312">Gluconeogenesis</keyword>
<dbReference type="PANTHER" id="PTHR18866">
    <property type="entry name" value="CARBOXYLASE:PYRUVATE/ACETYL-COA/PROPIONYL-COA CARBOXYLASE"/>
    <property type="match status" value="1"/>
</dbReference>
<dbReference type="Gene3D" id="3.30.470.20">
    <property type="entry name" value="ATP-grasp fold, B domain"/>
    <property type="match status" value="1"/>
</dbReference>
<accession>A0A075FVC0</accession>
<dbReference type="PANTHER" id="PTHR18866:SF33">
    <property type="entry name" value="METHYLCROTONOYL-COA CARBOXYLASE SUBUNIT ALPHA, MITOCHONDRIAL-RELATED"/>
    <property type="match status" value="1"/>
</dbReference>
<dbReference type="InterPro" id="IPR005482">
    <property type="entry name" value="Biotin_COase_C"/>
</dbReference>
<dbReference type="PROSITE" id="PS00867">
    <property type="entry name" value="CPSASE_2"/>
    <property type="match status" value="1"/>
</dbReference>
<comment type="function">
    <text evidence="3">Pyruvate carboxylase catalyzes a 2-step reaction, involving the ATP-dependent carboxylation of the covalently attached biotin in the first step and the transfer of the carboxyl group to pyruvate in the second.</text>
</comment>
<dbReference type="FunFam" id="3.40.50.20:FF:000010">
    <property type="entry name" value="Propionyl-CoA carboxylase subunit alpha"/>
    <property type="match status" value="1"/>
</dbReference>
<organism evidence="21">
    <name type="scientific">uncultured marine group II/III euryarchaeote AD1000_39_C04</name>
    <dbReference type="NCBI Taxonomy" id="1457762"/>
    <lineage>
        <taxon>Archaea</taxon>
        <taxon>Methanobacteriati</taxon>
        <taxon>Methanobacteriota</taxon>
        <taxon>environmental samples</taxon>
    </lineage>
</organism>
<keyword evidence="11" id="KW-0092">Biotin</keyword>
<dbReference type="FunFam" id="3.30.1490.20:FF:000003">
    <property type="entry name" value="acetyl-CoA carboxylase isoform X1"/>
    <property type="match status" value="1"/>
</dbReference>
<keyword evidence="7 21" id="KW-0436">Ligase</keyword>
<dbReference type="EC" id="6.4.1.1" evidence="5"/>
<evidence type="ECO:0000256" key="11">
    <source>
        <dbReference type="ARBA" id="ARBA00023267"/>
    </source>
</evidence>
<evidence type="ECO:0000256" key="16">
    <source>
        <dbReference type="ARBA" id="ARBA00079226"/>
    </source>
</evidence>
<dbReference type="InterPro" id="IPR016185">
    <property type="entry name" value="PreATP-grasp_dom_sf"/>
</dbReference>
<dbReference type="GO" id="GO:0046872">
    <property type="term" value="F:metal ion binding"/>
    <property type="evidence" value="ECO:0007669"/>
    <property type="project" value="InterPro"/>
</dbReference>
<comment type="catalytic activity">
    <reaction evidence="13">
        <text>hydrogencarbonate + pyruvate + ATP = oxaloacetate + ADP + phosphate + H(+)</text>
        <dbReference type="Rhea" id="RHEA:20844"/>
        <dbReference type="ChEBI" id="CHEBI:15361"/>
        <dbReference type="ChEBI" id="CHEBI:15378"/>
        <dbReference type="ChEBI" id="CHEBI:16452"/>
        <dbReference type="ChEBI" id="CHEBI:17544"/>
        <dbReference type="ChEBI" id="CHEBI:30616"/>
        <dbReference type="ChEBI" id="CHEBI:43474"/>
        <dbReference type="ChEBI" id="CHEBI:456216"/>
        <dbReference type="EC" id="6.4.1.1"/>
    </reaction>
</comment>
<evidence type="ECO:0000256" key="3">
    <source>
        <dbReference type="ARBA" id="ARBA00002380"/>
    </source>
</evidence>
<dbReference type="SUPFAM" id="SSF56059">
    <property type="entry name" value="Glutathione synthetase ATP-binding domain-like"/>
    <property type="match status" value="1"/>
</dbReference>
<keyword evidence="9 17" id="KW-0067">ATP-binding</keyword>
<comment type="cofactor">
    <cofactor evidence="2">
        <name>Co(2+)</name>
        <dbReference type="ChEBI" id="CHEBI:48828"/>
    </cofactor>
</comment>
<dbReference type="SUPFAM" id="SSF51246">
    <property type="entry name" value="Rudiment single hybrid motif"/>
    <property type="match status" value="1"/>
</dbReference>